<reference evidence="1 3" key="2">
    <citation type="journal article" date="2014" name="BMC Genomics">
        <title>An improved genome release (version Mt4.0) for the model legume Medicago truncatula.</title>
        <authorList>
            <person name="Tang H."/>
            <person name="Krishnakumar V."/>
            <person name="Bidwell S."/>
            <person name="Rosen B."/>
            <person name="Chan A."/>
            <person name="Zhou S."/>
            <person name="Gentzbittel L."/>
            <person name="Childs K.L."/>
            <person name="Yandell M."/>
            <person name="Gundlach H."/>
            <person name="Mayer K.F."/>
            <person name="Schwartz D.C."/>
            <person name="Town C.D."/>
        </authorList>
    </citation>
    <scope>GENOME REANNOTATION</scope>
    <source>
        <strain evidence="1">A17</strain>
        <strain evidence="2 3">cv. Jemalong A17</strain>
    </source>
</reference>
<dbReference type="HOGENOM" id="CLU_3017360_0_0_1"/>
<dbReference type="EMBL" id="KL403723">
    <property type="protein sequence ID" value="KEH15457.1"/>
    <property type="molecule type" value="Genomic_DNA"/>
</dbReference>
<name>A0A072TDJ1_MEDTR</name>
<organism evidence="1 3">
    <name type="scientific">Medicago truncatula</name>
    <name type="common">Barrel medic</name>
    <name type="synonym">Medicago tribuloides</name>
    <dbReference type="NCBI Taxonomy" id="3880"/>
    <lineage>
        <taxon>Eukaryota</taxon>
        <taxon>Viridiplantae</taxon>
        <taxon>Streptophyta</taxon>
        <taxon>Embryophyta</taxon>
        <taxon>Tracheophyta</taxon>
        <taxon>Spermatophyta</taxon>
        <taxon>Magnoliopsida</taxon>
        <taxon>eudicotyledons</taxon>
        <taxon>Gunneridae</taxon>
        <taxon>Pentapetalae</taxon>
        <taxon>rosids</taxon>
        <taxon>fabids</taxon>
        <taxon>Fabales</taxon>
        <taxon>Fabaceae</taxon>
        <taxon>Papilionoideae</taxon>
        <taxon>50 kb inversion clade</taxon>
        <taxon>NPAAA clade</taxon>
        <taxon>Hologalegina</taxon>
        <taxon>IRL clade</taxon>
        <taxon>Trifolieae</taxon>
        <taxon>Medicago</taxon>
    </lineage>
</organism>
<reference evidence="1 3" key="1">
    <citation type="journal article" date="2011" name="Nature">
        <title>The Medicago genome provides insight into the evolution of rhizobial symbioses.</title>
        <authorList>
            <person name="Young N.D."/>
            <person name="Debelle F."/>
            <person name="Oldroyd G.E."/>
            <person name="Geurts R."/>
            <person name="Cannon S.B."/>
            <person name="Udvardi M.K."/>
            <person name="Benedito V.A."/>
            <person name="Mayer K.F."/>
            <person name="Gouzy J."/>
            <person name="Schoof H."/>
            <person name="Van de Peer Y."/>
            <person name="Proost S."/>
            <person name="Cook D.R."/>
            <person name="Meyers B.C."/>
            <person name="Spannagl M."/>
            <person name="Cheung F."/>
            <person name="De Mita S."/>
            <person name="Krishnakumar V."/>
            <person name="Gundlach H."/>
            <person name="Zhou S."/>
            <person name="Mudge J."/>
            <person name="Bharti A.K."/>
            <person name="Murray J.D."/>
            <person name="Naoumkina M.A."/>
            <person name="Rosen B."/>
            <person name="Silverstein K.A."/>
            <person name="Tang H."/>
            <person name="Rombauts S."/>
            <person name="Zhao P.X."/>
            <person name="Zhou P."/>
            <person name="Barbe V."/>
            <person name="Bardou P."/>
            <person name="Bechner M."/>
            <person name="Bellec A."/>
            <person name="Berger A."/>
            <person name="Berges H."/>
            <person name="Bidwell S."/>
            <person name="Bisseling T."/>
            <person name="Choisne N."/>
            <person name="Couloux A."/>
            <person name="Denny R."/>
            <person name="Deshpande S."/>
            <person name="Dai X."/>
            <person name="Doyle J.J."/>
            <person name="Dudez A.M."/>
            <person name="Farmer A.D."/>
            <person name="Fouteau S."/>
            <person name="Franken C."/>
            <person name="Gibelin C."/>
            <person name="Gish J."/>
            <person name="Goldstein S."/>
            <person name="Gonzalez A.J."/>
            <person name="Green P.J."/>
            <person name="Hallab A."/>
            <person name="Hartog M."/>
            <person name="Hua A."/>
            <person name="Humphray S.J."/>
            <person name="Jeong D.H."/>
            <person name="Jing Y."/>
            <person name="Jocker A."/>
            <person name="Kenton S.M."/>
            <person name="Kim D.J."/>
            <person name="Klee K."/>
            <person name="Lai H."/>
            <person name="Lang C."/>
            <person name="Lin S."/>
            <person name="Macmil S.L."/>
            <person name="Magdelenat G."/>
            <person name="Matthews L."/>
            <person name="McCorrison J."/>
            <person name="Monaghan E.L."/>
            <person name="Mun J.H."/>
            <person name="Najar F.Z."/>
            <person name="Nicholson C."/>
            <person name="Noirot C."/>
            <person name="O'Bleness M."/>
            <person name="Paule C.R."/>
            <person name="Poulain J."/>
            <person name="Prion F."/>
            <person name="Qin B."/>
            <person name="Qu C."/>
            <person name="Retzel E.F."/>
            <person name="Riddle C."/>
            <person name="Sallet E."/>
            <person name="Samain S."/>
            <person name="Samson N."/>
            <person name="Sanders I."/>
            <person name="Saurat O."/>
            <person name="Scarpelli C."/>
            <person name="Schiex T."/>
            <person name="Segurens B."/>
            <person name="Severin A.J."/>
            <person name="Sherrier D.J."/>
            <person name="Shi R."/>
            <person name="Sims S."/>
            <person name="Singer S.R."/>
            <person name="Sinharoy S."/>
            <person name="Sterck L."/>
            <person name="Viollet A."/>
            <person name="Wang B.B."/>
            <person name="Wang K."/>
            <person name="Wang M."/>
            <person name="Wang X."/>
            <person name="Warfsmann J."/>
            <person name="Weissenbach J."/>
            <person name="White D.D."/>
            <person name="White J.D."/>
            <person name="Wiley G.B."/>
            <person name="Wincker P."/>
            <person name="Xing Y."/>
            <person name="Yang L."/>
            <person name="Yao Z."/>
            <person name="Ying F."/>
            <person name="Zhai J."/>
            <person name="Zhou L."/>
            <person name="Zuber A."/>
            <person name="Denarie J."/>
            <person name="Dixon R.A."/>
            <person name="May G.D."/>
            <person name="Schwartz D.C."/>
            <person name="Rogers J."/>
            <person name="Quetier F."/>
            <person name="Town C.D."/>
            <person name="Roe B.A."/>
        </authorList>
    </citation>
    <scope>NUCLEOTIDE SEQUENCE [LARGE SCALE GENOMIC DNA]</scope>
    <source>
        <strain evidence="1">A17</strain>
        <strain evidence="2 3">cv. Jemalong A17</strain>
    </source>
</reference>
<proteinExistence type="predicted"/>
<dbReference type="Proteomes" id="UP000002051">
    <property type="component" value="Unassembled WGS sequence"/>
</dbReference>
<reference evidence="2" key="3">
    <citation type="submission" date="2015-06" db="UniProtKB">
        <authorList>
            <consortium name="EnsemblPlants"/>
        </authorList>
    </citation>
    <scope>IDENTIFICATION</scope>
    <source>
        <strain evidence="2">cv. Jemalong A17</strain>
    </source>
</reference>
<dbReference type="AlphaFoldDB" id="A0A072TDJ1"/>
<evidence type="ECO:0000313" key="3">
    <source>
        <dbReference type="Proteomes" id="UP000002051"/>
    </source>
</evidence>
<dbReference type="EnsemblPlants" id="KEH15457">
    <property type="protein sequence ID" value="KEH15457"/>
    <property type="gene ID" value="MTR_0999s0010"/>
</dbReference>
<evidence type="ECO:0000313" key="1">
    <source>
        <dbReference type="EMBL" id="KEH15457.1"/>
    </source>
</evidence>
<evidence type="ECO:0000313" key="2">
    <source>
        <dbReference type="EnsemblPlants" id="KEH15457"/>
    </source>
</evidence>
<sequence>MSEMESETELDIGKCKKCTFTTKMAQLLDNLEEHRDVQLSFLFLVGSRMYISQEDA</sequence>
<gene>
    <name evidence="1" type="ORF">MTR_0999s0010</name>
</gene>
<keyword evidence="3" id="KW-1185">Reference proteome</keyword>
<accession>A0A072TDJ1</accession>
<protein>
    <submittedName>
        <fullName evidence="1 2">Uncharacterized protein</fullName>
    </submittedName>
</protein>